<dbReference type="InterPro" id="IPR050624">
    <property type="entry name" value="HTH-type_Tx_Regulator"/>
</dbReference>
<reference evidence="4 5" key="1">
    <citation type="submission" date="2018-08" db="EMBL/GenBank/DDBJ databases">
        <title>Paenibacillus sp. M4BSY-1, whole genome shotgun sequence.</title>
        <authorList>
            <person name="Tuo L."/>
        </authorList>
    </citation>
    <scope>NUCLEOTIDE SEQUENCE [LARGE SCALE GENOMIC DNA]</scope>
    <source>
        <strain evidence="4 5">M4BSY-1</strain>
    </source>
</reference>
<dbReference type="InterPro" id="IPR009057">
    <property type="entry name" value="Homeodomain-like_sf"/>
</dbReference>
<dbReference type="EMBL" id="QUBQ01000001">
    <property type="protein sequence ID" value="REK77647.1"/>
    <property type="molecule type" value="Genomic_DNA"/>
</dbReference>
<organism evidence="4 5">
    <name type="scientific">Paenibacillus paeoniae</name>
    <dbReference type="NCBI Taxonomy" id="2292705"/>
    <lineage>
        <taxon>Bacteria</taxon>
        <taxon>Bacillati</taxon>
        <taxon>Bacillota</taxon>
        <taxon>Bacilli</taxon>
        <taxon>Bacillales</taxon>
        <taxon>Paenibacillaceae</taxon>
        <taxon>Paenibacillus</taxon>
    </lineage>
</organism>
<dbReference type="OrthoDB" id="9810250at2"/>
<protein>
    <submittedName>
        <fullName evidence="4">TetR/AcrR family transcriptional regulator</fullName>
    </submittedName>
</protein>
<evidence type="ECO:0000259" key="3">
    <source>
        <dbReference type="PROSITE" id="PS50977"/>
    </source>
</evidence>
<dbReference type="PANTHER" id="PTHR43479:SF11">
    <property type="entry name" value="ACREF_ENVCD OPERON REPRESSOR-RELATED"/>
    <property type="match status" value="1"/>
</dbReference>
<evidence type="ECO:0000256" key="1">
    <source>
        <dbReference type="ARBA" id="ARBA00023125"/>
    </source>
</evidence>
<evidence type="ECO:0000313" key="4">
    <source>
        <dbReference type="EMBL" id="REK77647.1"/>
    </source>
</evidence>
<dbReference type="SUPFAM" id="SSF46689">
    <property type="entry name" value="Homeodomain-like"/>
    <property type="match status" value="1"/>
</dbReference>
<sequence length="201" mass="23968">MDKTKEVLHINNFIEGQQQSKEWITLSLLYLMETKAYSDIKVTEIARKSGLARQTIYRNYGDKDDILYDYLCHQFNFFDSRISEQKLHGEDVLIAFFEMWKSFLPPSLLHNIQLSDRKIRQIIYRSLEYYVQEKYTAYFMAPQTSIGEMHYYVFRSLSSALHGILIEWSLQQYEQSPKQIGKLTYQLTDSIRRYCMEHAAP</sequence>
<feature type="DNA-binding region" description="H-T-H motif" evidence="2">
    <location>
        <begin position="41"/>
        <end position="60"/>
    </location>
</feature>
<dbReference type="GO" id="GO:0003677">
    <property type="term" value="F:DNA binding"/>
    <property type="evidence" value="ECO:0007669"/>
    <property type="project" value="UniProtKB-UniRule"/>
</dbReference>
<evidence type="ECO:0000313" key="5">
    <source>
        <dbReference type="Proteomes" id="UP000261905"/>
    </source>
</evidence>
<keyword evidence="5" id="KW-1185">Reference proteome</keyword>
<proteinExistence type="predicted"/>
<gene>
    <name evidence="4" type="ORF">DX130_11825</name>
</gene>
<dbReference type="Pfam" id="PF00440">
    <property type="entry name" value="TetR_N"/>
    <property type="match status" value="1"/>
</dbReference>
<dbReference type="AlphaFoldDB" id="A0A371PPA9"/>
<comment type="caution">
    <text evidence="4">The sequence shown here is derived from an EMBL/GenBank/DDBJ whole genome shotgun (WGS) entry which is preliminary data.</text>
</comment>
<dbReference type="PROSITE" id="PS50977">
    <property type="entry name" value="HTH_TETR_2"/>
    <property type="match status" value="1"/>
</dbReference>
<evidence type="ECO:0000256" key="2">
    <source>
        <dbReference type="PROSITE-ProRule" id="PRU00335"/>
    </source>
</evidence>
<keyword evidence="1 2" id="KW-0238">DNA-binding</keyword>
<dbReference type="InterPro" id="IPR001647">
    <property type="entry name" value="HTH_TetR"/>
</dbReference>
<dbReference type="RefSeq" id="WP_116045403.1">
    <property type="nucleotide sequence ID" value="NZ_QUBQ01000001.1"/>
</dbReference>
<feature type="domain" description="HTH tetR-type" evidence="3">
    <location>
        <begin position="18"/>
        <end position="78"/>
    </location>
</feature>
<dbReference type="Proteomes" id="UP000261905">
    <property type="component" value="Unassembled WGS sequence"/>
</dbReference>
<name>A0A371PPA9_9BACL</name>
<accession>A0A371PPA9</accession>
<dbReference type="Gene3D" id="1.10.357.10">
    <property type="entry name" value="Tetracycline Repressor, domain 2"/>
    <property type="match status" value="1"/>
</dbReference>
<dbReference type="PANTHER" id="PTHR43479">
    <property type="entry name" value="ACREF/ENVCD OPERON REPRESSOR-RELATED"/>
    <property type="match status" value="1"/>
</dbReference>